<keyword evidence="4" id="KW-1185">Reference proteome</keyword>
<dbReference type="EMBL" id="CAKKLH010000329">
    <property type="protein sequence ID" value="CAH0112643.1"/>
    <property type="molecule type" value="Genomic_DNA"/>
</dbReference>
<dbReference type="InterPro" id="IPR000719">
    <property type="entry name" value="Prot_kinase_dom"/>
</dbReference>
<dbReference type="Pfam" id="PF07714">
    <property type="entry name" value="PK_Tyr_Ser-Thr"/>
    <property type="match status" value="1"/>
</dbReference>
<dbReference type="InterPro" id="IPR051681">
    <property type="entry name" value="Ser/Thr_Kinases-Pseudokinases"/>
</dbReference>
<feature type="domain" description="Protein kinase" evidence="2">
    <location>
        <begin position="290"/>
        <end position="563"/>
    </location>
</feature>
<dbReference type="PROSITE" id="PS50011">
    <property type="entry name" value="PROTEIN_KINASE_DOM"/>
    <property type="match status" value="1"/>
</dbReference>
<evidence type="ECO:0000313" key="4">
    <source>
        <dbReference type="Proteomes" id="UP000789390"/>
    </source>
</evidence>
<organism evidence="3 4">
    <name type="scientific">Daphnia galeata</name>
    <dbReference type="NCBI Taxonomy" id="27404"/>
    <lineage>
        <taxon>Eukaryota</taxon>
        <taxon>Metazoa</taxon>
        <taxon>Ecdysozoa</taxon>
        <taxon>Arthropoda</taxon>
        <taxon>Crustacea</taxon>
        <taxon>Branchiopoda</taxon>
        <taxon>Diplostraca</taxon>
        <taxon>Cladocera</taxon>
        <taxon>Anomopoda</taxon>
        <taxon>Daphniidae</taxon>
        <taxon>Daphnia</taxon>
    </lineage>
</organism>
<dbReference type="SUPFAM" id="SSF56112">
    <property type="entry name" value="Protein kinase-like (PK-like)"/>
    <property type="match status" value="1"/>
</dbReference>
<reference evidence="3" key="1">
    <citation type="submission" date="2021-11" db="EMBL/GenBank/DDBJ databases">
        <authorList>
            <person name="Schell T."/>
        </authorList>
    </citation>
    <scope>NUCLEOTIDE SEQUENCE</scope>
    <source>
        <strain evidence="3">M5</strain>
    </source>
</reference>
<dbReference type="PANTHER" id="PTHR44329">
    <property type="entry name" value="SERINE/THREONINE-PROTEIN KINASE TNNI3K-RELATED"/>
    <property type="match status" value="1"/>
</dbReference>
<evidence type="ECO:0000259" key="2">
    <source>
        <dbReference type="PROSITE" id="PS50011"/>
    </source>
</evidence>
<accession>A0A8J2S8F0</accession>
<feature type="region of interest" description="Disordered" evidence="1">
    <location>
        <begin position="1"/>
        <end position="20"/>
    </location>
</feature>
<comment type="caution">
    <text evidence="3">The sequence shown here is derived from an EMBL/GenBank/DDBJ whole genome shotgun (WGS) entry which is preliminary data.</text>
</comment>
<dbReference type="InterPro" id="IPR001245">
    <property type="entry name" value="Ser-Thr/Tyr_kinase_cat_dom"/>
</dbReference>
<dbReference type="GO" id="GO:0005524">
    <property type="term" value="F:ATP binding"/>
    <property type="evidence" value="ECO:0007669"/>
    <property type="project" value="InterPro"/>
</dbReference>
<dbReference type="FunFam" id="3.30.200.20:FF:000728">
    <property type="entry name" value="Putative Raf proto-oncogene serine/threonine-protein kinase"/>
    <property type="match status" value="1"/>
</dbReference>
<dbReference type="AlphaFoldDB" id="A0A8J2S8F0"/>
<dbReference type="Gene3D" id="3.30.200.20">
    <property type="entry name" value="Phosphorylase Kinase, domain 1"/>
    <property type="match status" value="1"/>
</dbReference>
<name>A0A8J2S8F0_9CRUS</name>
<dbReference type="Gene3D" id="1.10.510.10">
    <property type="entry name" value="Transferase(Phosphotransferase) domain 1"/>
    <property type="match status" value="1"/>
</dbReference>
<dbReference type="OrthoDB" id="774951at2759"/>
<feature type="compositionally biased region" description="Low complexity" evidence="1">
    <location>
        <begin position="176"/>
        <end position="204"/>
    </location>
</feature>
<feature type="region of interest" description="Disordered" evidence="1">
    <location>
        <begin position="155"/>
        <end position="204"/>
    </location>
</feature>
<gene>
    <name evidence="3" type="ORF">DGAL_LOCUS16412</name>
</gene>
<dbReference type="PANTHER" id="PTHR44329:SF253">
    <property type="entry name" value="KINASE SUPPRESSOR OF RAS 2"/>
    <property type="match status" value="1"/>
</dbReference>
<evidence type="ECO:0000313" key="3">
    <source>
        <dbReference type="EMBL" id="CAH0112643.1"/>
    </source>
</evidence>
<dbReference type="GO" id="GO:0004674">
    <property type="term" value="F:protein serine/threonine kinase activity"/>
    <property type="evidence" value="ECO:0007669"/>
    <property type="project" value="TreeGrafter"/>
</dbReference>
<sequence length="585" mass="64999">MKRFHHSKRFEDSTSSSFHFKPTTMVNSGHNLCHQVPALFGLDTTQHHHGLATPPPLGLPTKNRPALMAAHGSTSSVGRNVNTSRTVSNGFYKRLMEWLSRKKKSHRRYSHQIDENSPDMQTCYSQESLHGFMAVASNGRNQSAPMIFDVHAISNRQQQQQQQQRTNVNPRRIECPSFSASSSSASSSMSPSNSSLSSSSSLSLAHLPPSQQMTLCSQTSSQTNCTANQRLELPTVGESRLGFEAPPTTPTSSYNQSGIITTHFDKQEMMLLSEADKEIDPEWIIPWSDIQFGQIISQKGSCTINRGKWHGDVIIHQFKLQNDVEVSSFWSDVQSLSKLRHENLLLFMGIAIPSLGSSYTIVNSAPRGVSVANFRLGLKNGKPERIGMRAAVSISRQVAQATGYLHARGIIHGKLNPHNIFLEGDNYRVKLSLLDHGLVDTASLQIDYGCIPKTQVSYYSPELIRSLIVEPPEVHFTIQSTKFSDVYALGSFMYDLISGSSPFHQEQVDSILWRIGNGQTTSLQDVNCNARLKALMTSCWARDPSERPSCVEVVRRLQPSALLCKSHSCSEPERLNRLGQCKLAC</sequence>
<dbReference type="InterPro" id="IPR011009">
    <property type="entry name" value="Kinase-like_dom_sf"/>
</dbReference>
<evidence type="ECO:0000256" key="1">
    <source>
        <dbReference type="SAM" id="MobiDB-lite"/>
    </source>
</evidence>
<protein>
    <recommendedName>
        <fullName evidence="2">Protein kinase domain-containing protein</fullName>
    </recommendedName>
</protein>
<proteinExistence type="predicted"/>
<dbReference type="Proteomes" id="UP000789390">
    <property type="component" value="Unassembled WGS sequence"/>
</dbReference>